<feature type="domain" description="HTH araC/xylS-type" evidence="4">
    <location>
        <begin position="228"/>
        <end position="329"/>
    </location>
</feature>
<evidence type="ECO:0000313" key="6">
    <source>
        <dbReference type="Proteomes" id="UP000291758"/>
    </source>
</evidence>
<dbReference type="OrthoDB" id="5464689at2"/>
<evidence type="ECO:0000259" key="4">
    <source>
        <dbReference type="PROSITE" id="PS01124"/>
    </source>
</evidence>
<dbReference type="Pfam" id="PF14525">
    <property type="entry name" value="AraC_binding_2"/>
    <property type="match status" value="1"/>
</dbReference>
<dbReference type="Proteomes" id="UP000291758">
    <property type="component" value="Chromosome"/>
</dbReference>
<accession>A0A4P6EQW7</accession>
<evidence type="ECO:0000256" key="3">
    <source>
        <dbReference type="ARBA" id="ARBA00023163"/>
    </source>
</evidence>
<protein>
    <submittedName>
        <fullName evidence="5">AraC family transcriptional regulator</fullName>
    </submittedName>
</protein>
<dbReference type="Gene3D" id="1.10.10.60">
    <property type="entry name" value="Homeodomain-like"/>
    <property type="match status" value="1"/>
</dbReference>
<dbReference type="KEGG" id="xyl:ET495_14045"/>
<dbReference type="AlphaFoldDB" id="A0A4P6EQW7"/>
<dbReference type="Pfam" id="PF12833">
    <property type="entry name" value="HTH_18"/>
    <property type="match status" value="1"/>
</dbReference>
<gene>
    <name evidence="5" type="ORF">ET495_14045</name>
</gene>
<name>A0A4P6EQW7_9MICO</name>
<dbReference type="GO" id="GO:0043565">
    <property type="term" value="F:sequence-specific DNA binding"/>
    <property type="evidence" value="ECO:0007669"/>
    <property type="project" value="InterPro"/>
</dbReference>
<dbReference type="InterPro" id="IPR035418">
    <property type="entry name" value="AraC-bd_2"/>
</dbReference>
<evidence type="ECO:0000256" key="1">
    <source>
        <dbReference type="ARBA" id="ARBA00023015"/>
    </source>
</evidence>
<sequence length="329" mass="35854">MPQPAQVLASRNTVRADDVGRAHATISELFCEHRLAPAERGLVRMSLRSAHERGVGIDLLDYGAPVRIAPVGLEDFHLVQIPLAGRAAMDVGHAHVESSPSVATVPPVEREFTLTWDRATPHLIVYVRRDRLLSVAGAVFGTIGGDGLRLAPRMALDTTQGRAFLRAVFEMHDAIEHTGADGAYARALAVEVMLARLLAAVESSASRFLSAWSSAAVHEATRGDRLYRRFLERAEADAGAQPTMVAIAEELQVPLRTLQDHVRAASGRTPTAILRDARFRQARRRLLDGDPTRCTVTSVALACGFGHLGRFSAEYRMRYGESPVETLRG</sequence>
<dbReference type="InterPro" id="IPR018060">
    <property type="entry name" value="HTH_AraC"/>
</dbReference>
<dbReference type="EMBL" id="CP035495">
    <property type="protein sequence ID" value="QAY64915.1"/>
    <property type="molecule type" value="Genomic_DNA"/>
</dbReference>
<dbReference type="SUPFAM" id="SSF46689">
    <property type="entry name" value="Homeodomain-like"/>
    <property type="match status" value="1"/>
</dbReference>
<evidence type="ECO:0000313" key="5">
    <source>
        <dbReference type="EMBL" id="QAY64915.1"/>
    </source>
</evidence>
<keyword evidence="2" id="KW-0238">DNA-binding</keyword>
<dbReference type="PANTHER" id="PTHR46796:SF12">
    <property type="entry name" value="HTH-TYPE DNA-BINDING TRANSCRIPTIONAL ACTIVATOR EUTR"/>
    <property type="match status" value="1"/>
</dbReference>
<organism evidence="5 6">
    <name type="scientific">Xylanimonas allomyrinae</name>
    <dbReference type="NCBI Taxonomy" id="2509459"/>
    <lineage>
        <taxon>Bacteria</taxon>
        <taxon>Bacillati</taxon>
        <taxon>Actinomycetota</taxon>
        <taxon>Actinomycetes</taxon>
        <taxon>Micrococcales</taxon>
        <taxon>Promicromonosporaceae</taxon>
        <taxon>Xylanimonas</taxon>
    </lineage>
</organism>
<keyword evidence="1" id="KW-0805">Transcription regulation</keyword>
<keyword evidence="3" id="KW-0804">Transcription</keyword>
<evidence type="ECO:0000256" key="2">
    <source>
        <dbReference type="ARBA" id="ARBA00023125"/>
    </source>
</evidence>
<reference evidence="5 6" key="1">
    <citation type="submission" date="2019-01" db="EMBL/GenBank/DDBJ databases">
        <title>Genome sequencing of strain 2JSPR-7.</title>
        <authorList>
            <person name="Heo J."/>
            <person name="Kim S.-J."/>
            <person name="Kim J.-S."/>
            <person name="Hong S.-B."/>
            <person name="Kwon S.-W."/>
        </authorList>
    </citation>
    <scope>NUCLEOTIDE SEQUENCE [LARGE SCALE GENOMIC DNA]</scope>
    <source>
        <strain evidence="5 6">2JSPR-7</strain>
    </source>
</reference>
<dbReference type="InterPro" id="IPR009057">
    <property type="entry name" value="Homeodomain-like_sf"/>
</dbReference>
<dbReference type="PROSITE" id="PS01124">
    <property type="entry name" value="HTH_ARAC_FAMILY_2"/>
    <property type="match status" value="1"/>
</dbReference>
<dbReference type="GO" id="GO:0003700">
    <property type="term" value="F:DNA-binding transcription factor activity"/>
    <property type="evidence" value="ECO:0007669"/>
    <property type="project" value="InterPro"/>
</dbReference>
<dbReference type="SMART" id="SM00342">
    <property type="entry name" value="HTH_ARAC"/>
    <property type="match status" value="1"/>
</dbReference>
<keyword evidence="6" id="KW-1185">Reference proteome</keyword>
<dbReference type="PANTHER" id="PTHR46796">
    <property type="entry name" value="HTH-TYPE TRANSCRIPTIONAL ACTIVATOR RHAS-RELATED"/>
    <property type="match status" value="1"/>
</dbReference>
<proteinExistence type="predicted"/>
<dbReference type="InterPro" id="IPR050204">
    <property type="entry name" value="AraC_XylS_family_regulators"/>
</dbReference>